<dbReference type="PANTHER" id="PTHR24020:SF84">
    <property type="entry name" value="VWFA DOMAIN-CONTAINING PROTEIN"/>
    <property type="match status" value="1"/>
</dbReference>
<organism evidence="2 3">
    <name type="scientific">Potamilus streckersoni</name>
    <dbReference type="NCBI Taxonomy" id="2493646"/>
    <lineage>
        <taxon>Eukaryota</taxon>
        <taxon>Metazoa</taxon>
        <taxon>Spiralia</taxon>
        <taxon>Lophotrochozoa</taxon>
        <taxon>Mollusca</taxon>
        <taxon>Bivalvia</taxon>
        <taxon>Autobranchia</taxon>
        <taxon>Heteroconchia</taxon>
        <taxon>Palaeoheterodonta</taxon>
        <taxon>Unionida</taxon>
        <taxon>Unionoidea</taxon>
        <taxon>Unionidae</taxon>
        <taxon>Ambleminae</taxon>
        <taxon>Lampsilini</taxon>
        <taxon>Potamilus</taxon>
    </lineage>
</organism>
<dbReference type="PRINTS" id="PR00453">
    <property type="entry name" value="VWFADOMAIN"/>
</dbReference>
<comment type="caution">
    <text evidence="2">The sequence shown here is derived from an EMBL/GenBank/DDBJ whole genome shotgun (WGS) entry which is preliminary data.</text>
</comment>
<dbReference type="Proteomes" id="UP001195483">
    <property type="component" value="Unassembled WGS sequence"/>
</dbReference>
<dbReference type="SMART" id="SM00327">
    <property type="entry name" value="VWA"/>
    <property type="match status" value="1"/>
</dbReference>
<accession>A0AAE0TEX7</accession>
<proteinExistence type="predicted"/>
<protein>
    <recommendedName>
        <fullName evidence="1">VWFA domain-containing protein</fullName>
    </recommendedName>
</protein>
<gene>
    <name evidence="2" type="ORF">CHS0354_002136</name>
</gene>
<evidence type="ECO:0000313" key="2">
    <source>
        <dbReference type="EMBL" id="KAK3609157.1"/>
    </source>
</evidence>
<evidence type="ECO:0000259" key="1">
    <source>
        <dbReference type="PROSITE" id="PS50234"/>
    </source>
</evidence>
<feature type="domain" description="VWFA" evidence="1">
    <location>
        <begin position="20"/>
        <end position="194"/>
    </location>
</feature>
<dbReference type="InterPro" id="IPR036465">
    <property type="entry name" value="vWFA_dom_sf"/>
</dbReference>
<dbReference type="AlphaFoldDB" id="A0AAE0TEX7"/>
<dbReference type="EMBL" id="JAEAOA010000190">
    <property type="protein sequence ID" value="KAK3609157.1"/>
    <property type="molecule type" value="Genomic_DNA"/>
</dbReference>
<reference evidence="2" key="3">
    <citation type="submission" date="2023-05" db="EMBL/GenBank/DDBJ databases">
        <authorList>
            <person name="Smith C.H."/>
        </authorList>
    </citation>
    <scope>NUCLEOTIDE SEQUENCE</scope>
    <source>
        <strain evidence="2">CHS0354</strain>
        <tissue evidence="2">Mantle</tissue>
    </source>
</reference>
<evidence type="ECO:0000313" key="3">
    <source>
        <dbReference type="Proteomes" id="UP001195483"/>
    </source>
</evidence>
<reference evidence="2" key="1">
    <citation type="journal article" date="2021" name="Genome Biol. Evol.">
        <title>A High-Quality Reference Genome for a Parasitic Bivalve with Doubly Uniparental Inheritance (Bivalvia: Unionida).</title>
        <authorList>
            <person name="Smith C.H."/>
        </authorList>
    </citation>
    <scope>NUCLEOTIDE SEQUENCE</scope>
    <source>
        <strain evidence="2">CHS0354</strain>
    </source>
</reference>
<dbReference type="InterPro" id="IPR002035">
    <property type="entry name" value="VWF_A"/>
</dbReference>
<sequence>MVADDVMCAVHPEHGHCRGDILFILDASGSVGTANFHQMLNFVVSVINALNIGILESHVAMITFSSQNHLEWNLNTYGDKQALVNASLRIRYVAGTTQTSQALQYARTNVFTPGAGDRQGFPNVAIILTDGQSANPSQTATAAAALQLVAKVIAIGIGTSVDTNELHVIATDPDQQNVFLLRDFHELQNVVAKIISVLC</sequence>
<dbReference type="Pfam" id="PF00092">
    <property type="entry name" value="VWA"/>
    <property type="match status" value="1"/>
</dbReference>
<dbReference type="PANTHER" id="PTHR24020">
    <property type="entry name" value="COLLAGEN ALPHA"/>
    <property type="match status" value="1"/>
</dbReference>
<dbReference type="InterPro" id="IPR050525">
    <property type="entry name" value="ECM_Assembly_Org"/>
</dbReference>
<name>A0AAE0TEX7_9BIVA</name>
<reference evidence="2" key="2">
    <citation type="journal article" date="2021" name="Genome Biol. Evol.">
        <title>Developing a high-quality reference genome for a parasitic bivalve with doubly uniparental inheritance (Bivalvia: Unionida).</title>
        <authorList>
            <person name="Smith C.H."/>
        </authorList>
    </citation>
    <scope>NUCLEOTIDE SEQUENCE</scope>
    <source>
        <strain evidence="2">CHS0354</strain>
        <tissue evidence="2">Mantle</tissue>
    </source>
</reference>
<dbReference type="PROSITE" id="PS50234">
    <property type="entry name" value="VWFA"/>
    <property type="match status" value="1"/>
</dbReference>
<dbReference type="Gene3D" id="3.40.50.410">
    <property type="entry name" value="von Willebrand factor, type A domain"/>
    <property type="match status" value="1"/>
</dbReference>
<dbReference type="SUPFAM" id="SSF53300">
    <property type="entry name" value="vWA-like"/>
    <property type="match status" value="1"/>
</dbReference>
<keyword evidence="3" id="KW-1185">Reference proteome</keyword>